<dbReference type="SMART" id="SM00089">
    <property type="entry name" value="PKD"/>
    <property type="match status" value="1"/>
</dbReference>
<dbReference type="RefSeq" id="WP_377913220.1">
    <property type="nucleotide sequence ID" value="NZ_JBHSKS010000003.1"/>
</dbReference>
<reference evidence="4" key="1">
    <citation type="journal article" date="2019" name="Int. J. Syst. Evol. Microbiol.">
        <title>The Global Catalogue of Microorganisms (GCM) 10K type strain sequencing project: providing services to taxonomists for standard genome sequencing and annotation.</title>
        <authorList>
            <consortium name="The Broad Institute Genomics Platform"/>
            <consortium name="The Broad Institute Genome Sequencing Center for Infectious Disease"/>
            <person name="Wu L."/>
            <person name="Ma J."/>
        </authorList>
    </citation>
    <scope>NUCLEOTIDE SEQUENCE [LARGE SCALE GENOMIC DNA]</scope>
    <source>
        <strain evidence="4">CGMCC 1.7030</strain>
    </source>
</reference>
<keyword evidence="1" id="KW-0732">Signal</keyword>
<keyword evidence="4" id="KW-1185">Reference proteome</keyword>
<organism evidence="3 4">
    <name type="scientific">Algoriphagus aquatilis</name>
    <dbReference type="NCBI Taxonomy" id="490186"/>
    <lineage>
        <taxon>Bacteria</taxon>
        <taxon>Pseudomonadati</taxon>
        <taxon>Bacteroidota</taxon>
        <taxon>Cytophagia</taxon>
        <taxon>Cytophagales</taxon>
        <taxon>Cyclobacteriaceae</taxon>
        <taxon>Algoriphagus</taxon>
    </lineage>
</organism>
<dbReference type="InterPro" id="IPR000601">
    <property type="entry name" value="PKD_dom"/>
</dbReference>
<sequence length="1047" mass="113467">MMISFPKKLAKFLFVLIFFGQSSSLFAQLNTLGKEFYFGFIENHATSFLPVTGSVIVTAKEKTTGYIEYNNQKTFFTLEAGQQFVKDYEENRDFILHRNSGVVEKKSIYINSTGLVAVHAFNKRQASADGSVILPLTALGKDYYITSHYDEFEPGLDVSPTNRNFESTLLIVAVEDDTDVEINPTTRVDLNGNPVPAVAPIQITLDAGETFQLKAITGDLTGTRVRVVNSSNGDCKNLAVFGGNKMTSAGENCATSGDHLFQQSYPVNSWGKSYIHIPLADRTSGEIIKVVASQDNTQVRINGQVRGTINQGKFLTFEFGRNDIVSIETSKPSSVSMIAKSGNCNDQNDTYSRYGDPSLVALSPVNQLMKDMIFSSVKINWVRTHLVNIIVKKGTANQTILNGLPIGNQFKPVPTNTAYEYARISVNEGANRLQNPEGFIAYAYGSGSVESYAYPVGATLEAIQFETETTYKFNVEGDKVACLGEEGTWAIFPDFPGFKDFTWSFGDGSSVKDGKKVTHTFQKPGKYEVSVLASTGEGKCDSEETFRFEVEVLEVSGTLEGPESVCPLIDEFVYTFVSSQPVGRLKWEVVGGTVLEEKDNQVKVKWGAALQPAKVKAMPFTAAGCPGKEVELSILITETLEPNLPKGSSGICGPNLPLIYEVPFPSPDRTYTWTQVGGTLISGQNTPKVEILWDINAPIRSVFYEENSNINGACSGVSEVLEVKIYPELKLATSTAIDPLCPGQSNGSIQLVPSGGSGKYTYTWSHDAKLQTNMATGLEAGSYTVTVKDASGCAAISQIITLKDPQPIRLDEPVIAEDNSCFGGTDGVFRLKLVGGTPPFSAVGFTTTWDGTFLGVQGVGQGKYQLTVLDSKGCTLPVEAELVGPEEIKVEVEVLKPGCAGSLDGALSLQISGGVAPYQVVWDNGKTGTVLDKLPPGEFTYTVTDAKGCALVGLAVVNQAEPQLRMPTGFDPRDGVFQPVSNCSVSFELMIWDRWGDLVFVGSEGWDGRVKGQNAPISTYSYLIRYTYLLEGVATTSEKSGIFTLIR</sequence>
<proteinExistence type="predicted"/>
<evidence type="ECO:0000259" key="2">
    <source>
        <dbReference type="PROSITE" id="PS50093"/>
    </source>
</evidence>
<dbReference type="SUPFAM" id="SSF49299">
    <property type="entry name" value="PKD domain"/>
    <property type="match status" value="1"/>
</dbReference>
<dbReference type="InterPro" id="IPR035234">
    <property type="entry name" value="IgGFc-bd_N"/>
</dbReference>
<dbReference type="EMBL" id="JBHSKS010000003">
    <property type="protein sequence ID" value="MFC5191305.1"/>
    <property type="molecule type" value="Genomic_DNA"/>
</dbReference>
<dbReference type="InterPro" id="IPR035986">
    <property type="entry name" value="PKD_dom_sf"/>
</dbReference>
<gene>
    <name evidence="3" type="ORF">ACFPIK_05970</name>
</gene>
<accession>A0ABW0BW69</accession>
<dbReference type="InterPro" id="IPR013783">
    <property type="entry name" value="Ig-like_fold"/>
</dbReference>
<dbReference type="CDD" id="cd00146">
    <property type="entry name" value="PKD"/>
    <property type="match status" value="1"/>
</dbReference>
<dbReference type="Gene3D" id="2.60.40.740">
    <property type="match status" value="2"/>
</dbReference>
<feature type="signal peptide" evidence="1">
    <location>
        <begin position="1"/>
        <end position="27"/>
    </location>
</feature>
<dbReference type="Proteomes" id="UP001596163">
    <property type="component" value="Unassembled WGS sequence"/>
</dbReference>
<protein>
    <submittedName>
        <fullName evidence="3">PKD domain-containing protein</fullName>
    </submittedName>
</protein>
<comment type="caution">
    <text evidence="3">The sequence shown here is derived from an EMBL/GenBank/DDBJ whole genome shotgun (WGS) entry which is preliminary data.</text>
</comment>
<name>A0ABW0BW69_9BACT</name>
<dbReference type="PANTHER" id="PTHR46534">
    <property type="entry name" value="IGGFC_BINDING DOMAIN-CONTAINING PROTEIN"/>
    <property type="match status" value="1"/>
</dbReference>
<dbReference type="Gene3D" id="2.60.40.10">
    <property type="entry name" value="Immunoglobulins"/>
    <property type="match status" value="1"/>
</dbReference>
<evidence type="ECO:0000256" key="1">
    <source>
        <dbReference type="SAM" id="SignalP"/>
    </source>
</evidence>
<dbReference type="Pfam" id="PF17517">
    <property type="entry name" value="IgGFc_binding"/>
    <property type="match status" value="1"/>
</dbReference>
<feature type="chain" id="PRO_5047303913" evidence="1">
    <location>
        <begin position="28"/>
        <end position="1047"/>
    </location>
</feature>
<dbReference type="InterPro" id="IPR025667">
    <property type="entry name" value="SprB_repeat"/>
</dbReference>
<evidence type="ECO:0000313" key="3">
    <source>
        <dbReference type="EMBL" id="MFC5191305.1"/>
    </source>
</evidence>
<dbReference type="InterPro" id="IPR022409">
    <property type="entry name" value="PKD/Chitinase_dom"/>
</dbReference>
<feature type="domain" description="PKD" evidence="2">
    <location>
        <begin position="501"/>
        <end position="538"/>
    </location>
</feature>
<dbReference type="Pfam" id="PF13573">
    <property type="entry name" value="SprB"/>
    <property type="match status" value="2"/>
</dbReference>
<dbReference type="PANTHER" id="PTHR46534:SF1">
    <property type="entry name" value="IGGFC-BINDING PROTEIN N-TERMINAL DOMAIN-CONTAINING PROTEIN"/>
    <property type="match status" value="1"/>
</dbReference>
<dbReference type="PROSITE" id="PS50093">
    <property type="entry name" value="PKD"/>
    <property type="match status" value="1"/>
</dbReference>
<dbReference type="Pfam" id="PF18911">
    <property type="entry name" value="PKD_4"/>
    <property type="match status" value="1"/>
</dbReference>
<evidence type="ECO:0000313" key="4">
    <source>
        <dbReference type="Proteomes" id="UP001596163"/>
    </source>
</evidence>